<name>A0A6J5LZ14_9CAUD</name>
<evidence type="ECO:0000256" key="1">
    <source>
        <dbReference type="SAM" id="MobiDB-lite"/>
    </source>
</evidence>
<protein>
    <submittedName>
        <fullName evidence="2">Uncharacterized protein</fullName>
    </submittedName>
</protein>
<proteinExistence type="predicted"/>
<dbReference type="EMBL" id="LR796368">
    <property type="protein sequence ID" value="CAB4139854.1"/>
    <property type="molecule type" value="Genomic_DNA"/>
</dbReference>
<gene>
    <name evidence="2" type="ORF">UFOVP354_57</name>
</gene>
<sequence>MIDGFPIETAPKNGLKIILFYRDSNGNKQTVFGRWLTDEQAEDFDHDDVGLKAGWYESIENWDEYCAVKIKGQPTHWMYEPQFPQSPSSTVEHPVDNREVSGSSPLGTTKEGKKP</sequence>
<feature type="region of interest" description="Disordered" evidence="1">
    <location>
        <begin position="79"/>
        <end position="115"/>
    </location>
</feature>
<evidence type="ECO:0000313" key="2">
    <source>
        <dbReference type="EMBL" id="CAB4139854.1"/>
    </source>
</evidence>
<accession>A0A6J5LZ14</accession>
<organism evidence="2">
    <name type="scientific">uncultured Caudovirales phage</name>
    <dbReference type="NCBI Taxonomy" id="2100421"/>
    <lineage>
        <taxon>Viruses</taxon>
        <taxon>Duplodnaviria</taxon>
        <taxon>Heunggongvirae</taxon>
        <taxon>Uroviricota</taxon>
        <taxon>Caudoviricetes</taxon>
        <taxon>Peduoviridae</taxon>
        <taxon>Maltschvirus</taxon>
        <taxon>Maltschvirus maltsch</taxon>
    </lineage>
</organism>
<reference evidence="2" key="1">
    <citation type="submission" date="2020-04" db="EMBL/GenBank/DDBJ databases">
        <authorList>
            <person name="Chiriac C."/>
            <person name="Salcher M."/>
            <person name="Ghai R."/>
            <person name="Kavagutti S V."/>
        </authorList>
    </citation>
    <scope>NUCLEOTIDE SEQUENCE</scope>
</reference>